<evidence type="ECO:0000313" key="10">
    <source>
        <dbReference type="EMBL" id="KXU36470.1"/>
    </source>
</evidence>
<evidence type="ECO:0000256" key="1">
    <source>
        <dbReference type="ARBA" id="ARBA00005879"/>
    </source>
</evidence>
<evidence type="ECO:0000256" key="8">
    <source>
        <dbReference type="RuleBase" id="RU003960"/>
    </source>
</evidence>
<evidence type="ECO:0000256" key="5">
    <source>
        <dbReference type="ARBA" id="ARBA00022691"/>
    </source>
</evidence>
<dbReference type="Proteomes" id="UP000071392">
    <property type="component" value="Unassembled WGS sequence"/>
</dbReference>
<dbReference type="Gene3D" id="3.30.950.10">
    <property type="entry name" value="Methyltransferase, Cobalt-precorrin-4 Transmethylase, Domain 2"/>
    <property type="match status" value="1"/>
</dbReference>
<dbReference type="NCBIfam" id="NF004790">
    <property type="entry name" value="PRK06136.1"/>
    <property type="match status" value="1"/>
</dbReference>
<dbReference type="InterPro" id="IPR014777">
    <property type="entry name" value="4pyrrole_Mease_sub1"/>
</dbReference>
<evidence type="ECO:0000313" key="11">
    <source>
        <dbReference type="Proteomes" id="UP000071392"/>
    </source>
</evidence>
<feature type="domain" description="Tetrapyrrole methylase" evidence="9">
    <location>
        <begin position="3"/>
        <end position="214"/>
    </location>
</feature>
<name>A0A139SPR4_9BACT</name>
<keyword evidence="6" id="KW-0627">Porphyrin biosynthesis</keyword>
<evidence type="ECO:0000256" key="6">
    <source>
        <dbReference type="ARBA" id="ARBA00023244"/>
    </source>
</evidence>
<sequence length="255" mass="26459">MSLVGAGPGAVDLLTIRGQRLLAQADVVVYDDLANAELLDFCPDEARRIYVGKRGGRRSLPQEQITQILVSEALKGLHVVRLKGGDPLVFGRGGEEIAVLAEAGIAYEIVPGVTAAVAAGASIGVPLTHREHASSVVFVTGHECAGKGPEQEGVNWPALAASGATLCIYMGVRRLAEIVGKLIDGGAQGTTPVAIVANATLRSQELYTTTLAEAAQFAEQLKGKPSLIIVGQVVRLAGSGTSHWESVISQVPVAL</sequence>
<organism evidence="10 11">
    <name type="scientific">Cephaloticoccus capnophilus</name>
    <dbReference type="NCBI Taxonomy" id="1548208"/>
    <lineage>
        <taxon>Bacteria</taxon>
        <taxon>Pseudomonadati</taxon>
        <taxon>Verrucomicrobiota</taxon>
        <taxon>Opitutia</taxon>
        <taxon>Opitutales</taxon>
        <taxon>Opitutaceae</taxon>
        <taxon>Cephaloticoccus</taxon>
    </lineage>
</organism>
<dbReference type="PROSITE" id="PS00840">
    <property type="entry name" value="SUMT_2"/>
    <property type="match status" value="1"/>
</dbReference>
<dbReference type="PANTHER" id="PTHR45790">
    <property type="entry name" value="SIROHEME SYNTHASE-RELATED"/>
    <property type="match status" value="1"/>
</dbReference>
<comment type="pathway">
    <text evidence="7">Porphyrin-containing compound metabolism; siroheme biosynthesis; precorrin-2 from uroporphyrinogen III: step 1/1.</text>
</comment>
<dbReference type="InterPro" id="IPR006366">
    <property type="entry name" value="CobA/CysG_C"/>
</dbReference>
<keyword evidence="11" id="KW-1185">Reference proteome</keyword>
<dbReference type="InterPro" id="IPR000878">
    <property type="entry name" value="4pyrrol_Mease"/>
</dbReference>
<dbReference type="EC" id="2.1.1.107" evidence="2"/>
<evidence type="ECO:0000256" key="3">
    <source>
        <dbReference type="ARBA" id="ARBA00022603"/>
    </source>
</evidence>
<proteinExistence type="inferred from homology"/>
<dbReference type="FunFam" id="3.40.1010.10:FF:000001">
    <property type="entry name" value="Siroheme synthase"/>
    <property type="match status" value="1"/>
</dbReference>
<dbReference type="GO" id="GO:0004851">
    <property type="term" value="F:uroporphyrin-III C-methyltransferase activity"/>
    <property type="evidence" value="ECO:0007669"/>
    <property type="project" value="UniProtKB-EC"/>
</dbReference>
<keyword evidence="3 8" id="KW-0489">Methyltransferase</keyword>
<evidence type="ECO:0000259" key="9">
    <source>
        <dbReference type="Pfam" id="PF00590"/>
    </source>
</evidence>
<dbReference type="SUPFAM" id="SSF53790">
    <property type="entry name" value="Tetrapyrrole methylase"/>
    <property type="match status" value="1"/>
</dbReference>
<dbReference type="InterPro" id="IPR035996">
    <property type="entry name" value="4pyrrol_Methylase_sf"/>
</dbReference>
<evidence type="ECO:0000256" key="4">
    <source>
        <dbReference type="ARBA" id="ARBA00022679"/>
    </source>
</evidence>
<dbReference type="InterPro" id="IPR014776">
    <property type="entry name" value="4pyrrole_Mease_sub2"/>
</dbReference>
<dbReference type="InterPro" id="IPR003043">
    <property type="entry name" value="Uropor_MeTrfase_CS"/>
</dbReference>
<comment type="caution">
    <text evidence="10">The sequence shown here is derived from an EMBL/GenBank/DDBJ whole genome shotgun (WGS) entry which is preliminary data.</text>
</comment>
<dbReference type="EMBL" id="LSZP01000024">
    <property type="protein sequence ID" value="KXU36470.1"/>
    <property type="molecule type" value="Genomic_DNA"/>
</dbReference>
<dbReference type="GO" id="GO:0032259">
    <property type="term" value="P:methylation"/>
    <property type="evidence" value="ECO:0007669"/>
    <property type="project" value="UniProtKB-KW"/>
</dbReference>
<dbReference type="NCBIfam" id="TIGR01469">
    <property type="entry name" value="cobA_cysG_Cterm"/>
    <property type="match status" value="1"/>
</dbReference>
<dbReference type="CDD" id="cd11642">
    <property type="entry name" value="SUMT"/>
    <property type="match status" value="1"/>
</dbReference>
<dbReference type="GO" id="GO:0019354">
    <property type="term" value="P:siroheme biosynthetic process"/>
    <property type="evidence" value="ECO:0007669"/>
    <property type="project" value="InterPro"/>
</dbReference>
<evidence type="ECO:0000256" key="2">
    <source>
        <dbReference type="ARBA" id="ARBA00012162"/>
    </source>
</evidence>
<accession>A0A139SPR4</accession>
<protein>
    <recommendedName>
        <fullName evidence="2">uroporphyrinogen-III C-methyltransferase</fullName>
        <ecNumber evidence="2">2.1.1.107</ecNumber>
    </recommendedName>
</protein>
<keyword evidence="4 8" id="KW-0808">Transferase</keyword>
<dbReference type="STRING" id="1548208.AXK12_03220"/>
<dbReference type="AlphaFoldDB" id="A0A139SPR4"/>
<keyword evidence="5" id="KW-0949">S-adenosyl-L-methionine</keyword>
<evidence type="ECO:0000256" key="7">
    <source>
        <dbReference type="ARBA" id="ARBA00025705"/>
    </source>
</evidence>
<gene>
    <name evidence="10" type="ORF">AXK12_03220</name>
</gene>
<dbReference type="Pfam" id="PF00590">
    <property type="entry name" value="TP_methylase"/>
    <property type="match status" value="1"/>
</dbReference>
<dbReference type="PROSITE" id="PS00839">
    <property type="entry name" value="SUMT_1"/>
    <property type="match status" value="1"/>
</dbReference>
<dbReference type="PANTHER" id="PTHR45790:SF3">
    <property type="entry name" value="S-ADENOSYL-L-METHIONINE-DEPENDENT UROPORPHYRINOGEN III METHYLTRANSFERASE, CHLOROPLASTIC"/>
    <property type="match status" value="1"/>
</dbReference>
<reference evidence="10 11" key="1">
    <citation type="submission" date="2016-02" db="EMBL/GenBank/DDBJ databases">
        <authorList>
            <person name="Wen L."/>
            <person name="He K."/>
            <person name="Yang H."/>
        </authorList>
    </citation>
    <scope>NUCLEOTIDE SEQUENCE [LARGE SCALE GENOMIC DNA]</scope>
    <source>
        <strain evidence="10 11">CV41</strain>
    </source>
</reference>
<comment type="similarity">
    <text evidence="1 8">Belongs to the precorrin methyltransferase family.</text>
</comment>
<dbReference type="Gene3D" id="3.40.1010.10">
    <property type="entry name" value="Cobalt-precorrin-4 Transmethylase, Domain 1"/>
    <property type="match status" value="1"/>
</dbReference>
<dbReference type="InterPro" id="IPR050161">
    <property type="entry name" value="Siro_Cobalamin_biosynth"/>
</dbReference>